<dbReference type="GO" id="GO:0005743">
    <property type="term" value="C:mitochondrial inner membrane"/>
    <property type="evidence" value="ECO:0007669"/>
    <property type="project" value="InterPro"/>
</dbReference>
<dbReference type="Pfam" id="PF04627">
    <property type="entry name" value="ATP-synt_Eps"/>
    <property type="match status" value="1"/>
</dbReference>
<name>A0A2X0L618_9BASI</name>
<comment type="similarity">
    <text evidence="1">Belongs to the eukaryotic ATPase epsilon family.</text>
</comment>
<reference evidence="3" key="1">
    <citation type="submission" date="2016-10" db="EMBL/GenBank/DDBJ databases">
        <authorList>
            <person name="Jeantristanb JTB J.-T."/>
            <person name="Ricardo R."/>
        </authorList>
    </citation>
    <scope>NUCLEOTIDE SEQUENCE [LARGE SCALE GENOMIC DNA]</scope>
</reference>
<dbReference type="GO" id="GO:0045259">
    <property type="term" value="C:proton-transporting ATP synthase complex"/>
    <property type="evidence" value="ECO:0007669"/>
    <property type="project" value="InterPro"/>
</dbReference>
<dbReference type="CDD" id="cd12153">
    <property type="entry name" value="F1-ATPase_epsilon"/>
    <property type="match status" value="1"/>
</dbReference>
<organism evidence="2 3">
    <name type="scientific">Microbotryum saponariae</name>
    <dbReference type="NCBI Taxonomy" id="289078"/>
    <lineage>
        <taxon>Eukaryota</taxon>
        <taxon>Fungi</taxon>
        <taxon>Dikarya</taxon>
        <taxon>Basidiomycota</taxon>
        <taxon>Pucciniomycotina</taxon>
        <taxon>Microbotryomycetes</taxon>
        <taxon>Microbotryales</taxon>
        <taxon>Microbotryaceae</taxon>
        <taxon>Microbotryum</taxon>
    </lineage>
</organism>
<sequence length="70" mass="7925">MSWRGTLTFNKYIQVAGRATRQALKEEERVKAERRGDITLKWQTWKNGKASAAVSWTPANRLAGLVRAGH</sequence>
<evidence type="ECO:0000313" key="3">
    <source>
        <dbReference type="Proteomes" id="UP000249723"/>
    </source>
</evidence>
<protein>
    <submittedName>
        <fullName evidence="2">BZ3500_MvSof-1268-A1-R1_Chr8-2g10283 protein</fullName>
    </submittedName>
</protein>
<dbReference type="InterPro" id="IPR006721">
    <property type="entry name" value="ATP_synth_F1_esu_mt"/>
</dbReference>
<evidence type="ECO:0000256" key="1">
    <source>
        <dbReference type="ARBA" id="ARBA00009502"/>
    </source>
</evidence>
<dbReference type="OrthoDB" id="269124at2759"/>
<dbReference type="Gene3D" id="1.10.1620.20">
    <property type="entry name" value="ATP synthase, F1 complex, epsilon subunit superfamily, mitochondrial"/>
    <property type="match status" value="1"/>
</dbReference>
<dbReference type="Proteomes" id="UP000249723">
    <property type="component" value="Unassembled WGS sequence"/>
</dbReference>
<dbReference type="STRING" id="289078.A0A2X0L618"/>
<proteinExistence type="inferred from homology"/>
<keyword evidence="3" id="KW-1185">Reference proteome</keyword>
<dbReference type="EMBL" id="FMWP01000088">
    <property type="protein sequence ID" value="SCZ96544.1"/>
    <property type="molecule type" value="Genomic_DNA"/>
</dbReference>
<gene>
    <name evidence="2" type="ORF">BZ3500_MVSOF-1268-A1-R1_CHR8-2G10283</name>
</gene>
<dbReference type="InterPro" id="IPR036742">
    <property type="entry name" value="ATP_synth_F1_esu_sf_mt"/>
</dbReference>
<dbReference type="AlphaFoldDB" id="A0A2X0L618"/>
<accession>A0A2X0L618</accession>
<dbReference type="GO" id="GO:0046933">
    <property type="term" value="F:proton-transporting ATP synthase activity, rotational mechanism"/>
    <property type="evidence" value="ECO:0007669"/>
    <property type="project" value="InterPro"/>
</dbReference>
<evidence type="ECO:0000313" key="2">
    <source>
        <dbReference type="EMBL" id="SCZ96544.1"/>
    </source>
</evidence>
<dbReference type="SUPFAM" id="SSF48690">
    <property type="entry name" value="Epsilon subunit of mitochondrial F1F0-ATP synthase"/>
    <property type="match status" value="1"/>
</dbReference>